<name>A0AAN6LYR1_9PLEO</name>
<feature type="domain" description="C3H1-type" evidence="3">
    <location>
        <begin position="211"/>
        <end position="240"/>
    </location>
</feature>
<organism evidence="4 5">
    <name type="scientific">Pseudopithomyces chartarum</name>
    <dbReference type="NCBI Taxonomy" id="1892770"/>
    <lineage>
        <taxon>Eukaryota</taxon>
        <taxon>Fungi</taxon>
        <taxon>Dikarya</taxon>
        <taxon>Ascomycota</taxon>
        <taxon>Pezizomycotina</taxon>
        <taxon>Dothideomycetes</taxon>
        <taxon>Pleosporomycetidae</taxon>
        <taxon>Pleosporales</taxon>
        <taxon>Massarineae</taxon>
        <taxon>Didymosphaeriaceae</taxon>
        <taxon>Pseudopithomyces</taxon>
    </lineage>
</organism>
<accession>A0AAN6LYR1</accession>
<dbReference type="InterPro" id="IPR000571">
    <property type="entry name" value="Znf_CCCH"/>
</dbReference>
<comment type="caution">
    <text evidence="4">The sequence shown here is derived from an EMBL/GenBank/DDBJ whole genome shotgun (WGS) entry which is preliminary data.</text>
</comment>
<evidence type="ECO:0000256" key="1">
    <source>
        <dbReference type="PROSITE-ProRule" id="PRU00723"/>
    </source>
</evidence>
<protein>
    <recommendedName>
        <fullName evidence="3">C3H1-type domain-containing protein</fullName>
    </recommendedName>
</protein>
<keyword evidence="1" id="KW-0863">Zinc-finger</keyword>
<dbReference type="AlphaFoldDB" id="A0AAN6LYR1"/>
<feature type="compositionally biased region" description="Low complexity" evidence="2">
    <location>
        <begin position="1"/>
        <end position="32"/>
    </location>
</feature>
<dbReference type="GO" id="GO:0008270">
    <property type="term" value="F:zinc ion binding"/>
    <property type="evidence" value="ECO:0007669"/>
    <property type="project" value="UniProtKB-KW"/>
</dbReference>
<sequence length="243" mass="28224">MQSNEQKFNEQQFNEQQFNEQQSNEQQSNEQQVIAQLRRERDQALGDLSQARDKIAHTEMQWDFCRQTVHRLGDHLEARDETILELNKKLEESHDDYMCSQDAHMSKAREAEKITSELATENHDYFHRQEMLISQLAIAHRETANAREELRKQRNLSLKLTSAANTSGTLSSDNTNSIHATSLPYHVKNDKATESTMPSKEEAEGDFLQNLKDSGVCPRYYFEGHCRNIQKCRYAQHKRPGAI</sequence>
<dbReference type="EMBL" id="WVTA01000005">
    <property type="protein sequence ID" value="KAK3209621.1"/>
    <property type="molecule type" value="Genomic_DNA"/>
</dbReference>
<proteinExistence type="predicted"/>
<keyword evidence="5" id="KW-1185">Reference proteome</keyword>
<feature type="region of interest" description="Disordered" evidence="2">
    <location>
        <begin position="1"/>
        <end position="33"/>
    </location>
</feature>
<evidence type="ECO:0000256" key="2">
    <source>
        <dbReference type="SAM" id="MobiDB-lite"/>
    </source>
</evidence>
<evidence type="ECO:0000313" key="5">
    <source>
        <dbReference type="Proteomes" id="UP001280581"/>
    </source>
</evidence>
<gene>
    <name evidence="4" type="ORF">GRF29_44g142786</name>
</gene>
<keyword evidence="1" id="KW-0862">Zinc</keyword>
<keyword evidence="1" id="KW-0479">Metal-binding</keyword>
<dbReference type="Proteomes" id="UP001280581">
    <property type="component" value="Unassembled WGS sequence"/>
</dbReference>
<reference evidence="4 5" key="1">
    <citation type="submission" date="2021-02" db="EMBL/GenBank/DDBJ databases">
        <title>Genome assembly of Pseudopithomyces chartarum.</title>
        <authorList>
            <person name="Jauregui R."/>
            <person name="Singh J."/>
            <person name="Voisey C."/>
        </authorList>
    </citation>
    <scope>NUCLEOTIDE SEQUENCE [LARGE SCALE GENOMIC DNA]</scope>
    <source>
        <strain evidence="4 5">AGR01</strain>
    </source>
</reference>
<evidence type="ECO:0000313" key="4">
    <source>
        <dbReference type="EMBL" id="KAK3209621.1"/>
    </source>
</evidence>
<evidence type="ECO:0000259" key="3">
    <source>
        <dbReference type="PROSITE" id="PS50103"/>
    </source>
</evidence>
<feature type="zinc finger region" description="C3H1-type" evidence="1">
    <location>
        <begin position="211"/>
        <end position="240"/>
    </location>
</feature>
<dbReference type="PROSITE" id="PS50103">
    <property type="entry name" value="ZF_C3H1"/>
    <property type="match status" value="1"/>
</dbReference>